<dbReference type="Proteomes" id="UP000215355">
    <property type="component" value="Chromosome 1"/>
</dbReference>
<name>A0AAJ4XAT0_9SPHI</name>
<proteinExistence type="predicted"/>
<dbReference type="RefSeq" id="WP_093095632.1">
    <property type="nucleotide sequence ID" value="NZ_FNGK01000001.1"/>
</dbReference>
<feature type="domain" description="HipA N-terminal subdomain 1" evidence="1">
    <location>
        <begin position="6"/>
        <end position="102"/>
    </location>
</feature>
<organism evidence="2 3">
    <name type="scientific">Sphingobacterium mizutaii</name>
    <dbReference type="NCBI Taxonomy" id="1010"/>
    <lineage>
        <taxon>Bacteria</taxon>
        <taxon>Pseudomonadati</taxon>
        <taxon>Bacteroidota</taxon>
        <taxon>Sphingobacteriia</taxon>
        <taxon>Sphingobacteriales</taxon>
        <taxon>Sphingobacteriaceae</taxon>
        <taxon>Sphingobacterium</taxon>
    </lineage>
</organism>
<evidence type="ECO:0000259" key="1">
    <source>
        <dbReference type="Pfam" id="PF13657"/>
    </source>
</evidence>
<sequence length="111" mass="12750">MARKAKIFYQNQLAGYLEEGDAGYTFWYDQQYLDSSDPKAVSLTLPLTEVIYHSNVLFPFFDGLIPEGWLLEIGEKHWKLNPRDRFELLINLCRDTIGAVSVYPMEAEGNG</sequence>
<dbReference type="EC" id="2.7.11.1" evidence="2"/>
<keyword evidence="2" id="KW-0418">Kinase</keyword>
<accession>A0AAJ4XAT0</accession>
<protein>
    <submittedName>
        <fullName evidence="2">Serine/threonine-protein kinase HipA</fullName>
        <ecNumber evidence="2">2.7.11.1</ecNumber>
    </submittedName>
</protein>
<dbReference type="EMBL" id="LT906468">
    <property type="protein sequence ID" value="SNV48852.1"/>
    <property type="molecule type" value="Genomic_DNA"/>
</dbReference>
<gene>
    <name evidence="2" type="primary">hipA</name>
    <name evidence="2" type="ORF">SAMEA4412673_01630</name>
</gene>
<evidence type="ECO:0000313" key="3">
    <source>
        <dbReference type="Proteomes" id="UP000215355"/>
    </source>
</evidence>
<dbReference type="NCBIfam" id="TIGR03071">
    <property type="entry name" value="couple_hipA"/>
    <property type="match status" value="1"/>
</dbReference>
<dbReference type="GO" id="GO:0004674">
    <property type="term" value="F:protein serine/threonine kinase activity"/>
    <property type="evidence" value="ECO:0007669"/>
    <property type="project" value="UniProtKB-EC"/>
</dbReference>
<dbReference type="InterPro" id="IPR017508">
    <property type="entry name" value="HipA_N1"/>
</dbReference>
<dbReference type="AlphaFoldDB" id="A0AAJ4XAT0"/>
<dbReference type="Pfam" id="PF13657">
    <property type="entry name" value="Couple_hipA"/>
    <property type="match status" value="1"/>
</dbReference>
<dbReference type="KEGG" id="smiz:4412673_01630"/>
<evidence type="ECO:0000313" key="2">
    <source>
        <dbReference type="EMBL" id="SNV48852.1"/>
    </source>
</evidence>
<keyword evidence="2" id="KW-0808">Transferase</keyword>
<reference evidence="2 3" key="1">
    <citation type="submission" date="2017-06" db="EMBL/GenBank/DDBJ databases">
        <authorList>
            <consortium name="Pathogen Informatics"/>
        </authorList>
    </citation>
    <scope>NUCLEOTIDE SEQUENCE [LARGE SCALE GENOMIC DNA]</scope>
    <source>
        <strain evidence="2 3">NCTC12149</strain>
    </source>
</reference>